<dbReference type="InterPro" id="IPR032787">
    <property type="entry name" value="Prok-E2_D"/>
</dbReference>
<evidence type="ECO:0000313" key="2">
    <source>
        <dbReference type="Proteomes" id="UP000215244"/>
    </source>
</evidence>
<organism evidence="1 2">
    <name type="scientific">Maribacter cobaltidurans</name>
    <dbReference type="NCBI Taxonomy" id="1178778"/>
    <lineage>
        <taxon>Bacteria</taxon>
        <taxon>Pseudomonadati</taxon>
        <taxon>Bacteroidota</taxon>
        <taxon>Flavobacteriia</taxon>
        <taxon>Flavobacteriales</taxon>
        <taxon>Flavobacteriaceae</taxon>
        <taxon>Maribacter</taxon>
    </lineage>
</organism>
<protein>
    <submittedName>
        <fullName evidence="1">Uncharacterized protein</fullName>
    </submittedName>
</protein>
<sequence>MEECTLHNPKFHFEPKIAIIGYEAINGYYGRDECYFSRHTVRNGKLGVGSPLTMDMVRDMLKLVDVDQSEFSFKGRLPKQLLYFRDKGTLQLVWSCDRTTERLLFKEQLDIPTGTYPIPKLVFSLSGESLFVFAITRKKPIHDGTELYHAPFMNVYASGKVCMGDAMLQYRHLDFYEDIMAFVEKQFFLSVFTHTNHDHLLNGNYTELMLQMQGIQNFEESLLLANHQLLQHVYEN</sequence>
<dbReference type="Proteomes" id="UP000215244">
    <property type="component" value="Chromosome"/>
</dbReference>
<dbReference type="AlphaFoldDB" id="A0A223V6X9"/>
<evidence type="ECO:0000313" key="1">
    <source>
        <dbReference type="EMBL" id="ASV30957.1"/>
    </source>
</evidence>
<reference evidence="1 2" key="1">
    <citation type="submission" date="2017-08" db="EMBL/GenBank/DDBJ databases">
        <title>The complete genome sequence of Maribacter sp. B1, isolated from deep-sea sediment.</title>
        <authorList>
            <person name="Wu Y.-H."/>
            <person name="Cheng H."/>
            <person name="Xu X.-W."/>
        </authorList>
    </citation>
    <scope>NUCLEOTIDE SEQUENCE [LARGE SCALE GENOMIC DNA]</scope>
    <source>
        <strain evidence="1 2">B1</strain>
    </source>
</reference>
<dbReference type="OrthoDB" id="1030341at2"/>
<dbReference type="Pfam" id="PF14460">
    <property type="entry name" value="Prok-E2_D"/>
    <property type="match status" value="1"/>
</dbReference>
<proteinExistence type="predicted"/>
<dbReference type="KEGG" id="marb:CJ263_12430"/>
<dbReference type="RefSeq" id="WP_094997571.1">
    <property type="nucleotide sequence ID" value="NZ_BMJL01000007.1"/>
</dbReference>
<accession>A0A223V6X9</accession>
<keyword evidence="2" id="KW-1185">Reference proteome</keyword>
<name>A0A223V6X9_9FLAO</name>
<gene>
    <name evidence="1" type="ORF">CJ263_12430</name>
</gene>
<dbReference type="EMBL" id="CP022957">
    <property type="protein sequence ID" value="ASV30957.1"/>
    <property type="molecule type" value="Genomic_DNA"/>
</dbReference>